<dbReference type="NCBIfam" id="NF011456">
    <property type="entry name" value="PRK14874.1"/>
    <property type="match status" value="1"/>
</dbReference>
<dbReference type="GO" id="GO:0046983">
    <property type="term" value="F:protein dimerization activity"/>
    <property type="evidence" value="ECO:0007669"/>
    <property type="project" value="InterPro"/>
</dbReference>
<reference evidence="3 4" key="1">
    <citation type="journal article" date="2010" name="J. Bacteriol.">
        <title>Complete Genome Sequence of Cronobacter turicensis LMG 23827, a foodborne pathogen causing deaths in neonates.</title>
        <authorList>
            <person name="Stephan R."/>
            <person name="Lehner A."/>
            <person name="Tischler P."/>
            <person name="Rattei T."/>
        </authorList>
    </citation>
    <scope>NUCLEOTIDE SEQUENCE [LARGE SCALE GENOMIC DNA]</scope>
    <source>
        <strain evidence="4">DSM 18703 / CCUG 55852 / LMG 23827 / z3032</strain>
    </source>
</reference>
<dbReference type="FunFam" id="3.40.50.720:FF:000099">
    <property type="entry name" value="Aspartate-semialdehyde dehydrogenase"/>
    <property type="match status" value="1"/>
</dbReference>
<dbReference type="GO" id="GO:0004073">
    <property type="term" value="F:aspartate-semialdehyde dehydrogenase activity"/>
    <property type="evidence" value="ECO:0007669"/>
    <property type="project" value="UniProtKB-EC"/>
</dbReference>
<dbReference type="PATRIC" id="fig|693216.3.peg.2790"/>
<dbReference type="AlphaFoldDB" id="C9XWV0"/>
<dbReference type="PIRSF" id="PIRSF000148">
    <property type="entry name" value="ASA_dh"/>
    <property type="match status" value="1"/>
</dbReference>
<protein>
    <submittedName>
        <fullName evidence="3">USG-1 protein</fullName>
        <ecNumber evidence="3">1.2.1.11</ecNumber>
    </submittedName>
</protein>
<proteinExistence type="inferred from homology"/>
<dbReference type="CDD" id="cd18129">
    <property type="entry name" value="ASADH_C_USG1_like"/>
    <property type="match status" value="1"/>
</dbReference>
<evidence type="ECO:0000313" key="3">
    <source>
        <dbReference type="EMBL" id="CBA32502.1"/>
    </source>
</evidence>
<dbReference type="NCBIfam" id="NF005957">
    <property type="entry name" value="PRK08040.1"/>
    <property type="match status" value="1"/>
</dbReference>
<keyword evidence="3" id="KW-0560">Oxidoreductase</keyword>
<dbReference type="NCBIfam" id="NF004224">
    <property type="entry name" value="PRK05671.1"/>
    <property type="match status" value="1"/>
</dbReference>
<evidence type="ECO:0000256" key="1">
    <source>
        <dbReference type="ARBA" id="ARBA00010584"/>
    </source>
</evidence>
<dbReference type="KEGG" id="ctu:CTU_29470"/>
<dbReference type="Pfam" id="PF02774">
    <property type="entry name" value="Semialdhyde_dhC"/>
    <property type="match status" value="1"/>
</dbReference>
<dbReference type="GO" id="GO:0051287">
    <property type="term" value="F:NAD binding"/>
    <property type="evidence" value="ECO:0007669"/>
    <property type="project" value="InterPro"/>
</dbReference>
<dbReference type="InterPro" id="IPR012280">
    <property type="entry name" value="Semialdhyde_DH_dimer_dom"/>
</dbReference>
<dbReference type="Pfam" id="PF01118">
    <property type="entry name" value="Semialdhyde_dh"/>
    <property type="match status" value="1"/>
</dbReference>
<name>C9XWV0_CROTZ</name>
<dbReference type="Gene3D" id="3.40.50.720">
    <property type="entry name" value="NAD(P)-binding Rossmann-like Domain"/>
    <property type="match status" value="1"/>
</dbReference>
<accession>C9XWV0</accession>
<dbReference type="EMBL" id="FN543093">
    <property type="protein sequence ID" value="CBA32502.1"/>
    <property type="molecule type" value="Genomic_DNA"/>
</dbReference>
<dbReference type="CDD" id="cd17894">
    <property type="entry name" value="ASADH_USG1_N"/>
    <property type="match status" value="1"/>
</dbReference>
<sequence length="355" mass="38450">MPRTTGGEGIFIFWSKTTMSEGWNIAILGATGAVGEALLEQLAERQFPVGDLYALARNESAGETLRFNGKSVQVQDAENFDWTQAQLAFFVAGPEASARYVDDATNAGCLVIDSSGLFALEPDVPLVVPDVNPYVLADYRNRNVVAVADSLTSQLLTALRPLMEAGGLSRIQVTNLLAASAQGKAAVDALAGQSARLLNGMPVDDDDHFGRQLAFNVLPLLPDREGSVRQDRRLVDEVRKVLQDDGLMISVASVQAPVFYGHAQIVNFEALRPLAAEEARDALERDQDIALSEENDYPTQVGDASGSVHLSIGCVRNDYGMPEQIQFWSVADNVRFGGALMAIKTAEKLLQEYVY</sequence>
<organism evidence="3 4">
    <name type="scientific">Cronobacter turicensis (strain DSM 18703 / CCUG 55852 / LMG 23827 / z3032)</name>
    <dbReference type="NCBI Taxonomy" id="693216"/>
    <lineage>
        <taxon>Bacteria</taxon>
        <taxon>Pseudomonadati</taxon>
        <taxon>Pseudomonadota</taxon>
        <taxon>Gammaproteobacteria</taxon>
        <taxon>Enterobacterales</taxon>
        <taxon>Enterobacteriaceae</taxon>
        <taxon>Cronobacter</taxon>
    </lineage>
</organism>
<dbReference type="PANTHER" id="PTHR46278:SF2">
    <property type="entry name" value="ASPARTATE-SEMIALDEHYDE DEHYDROGENASE"/>
    <property type="match status" value="1"/>
</dbReference>
<feature type="domain" description="Semialdehyde dehydrogenase NAD-binding" evidence="2">
    <location>
        <begin position="24"/>
        <end position="139"/>
    </location>
</feature>
<dbReference type="Proteomes" id="UP000002069">
    <property type="component" value="Chromosome"/>
</dbReference>
<dbReference type="HOGENOM" id="CLU_049966_0_1_6"/>
<dbReference type="GO" id="GO:0008652">
    <property type="term" value="P:amino acid biosynthetic process"/>
    <property type="evidence" value="ECO:0007669"/>
    <property type="project" value="InterPro"/>
</dbReference>
<dbReference type="SUPFAM" id="SSF55347">
    <property type="entry name" value="Glyceraldehyde-3-phosphate dehydrogenase-like, C-terminal domain"/>
    <property type="match status" value="1"/>
</dbReference>
<dbReference type="InterPro" id="IPR036291">
    <property type="entry name" value="NAD(P)-bd_dom_sf"/>
</dbReference>
<dbReference type="SMART" id="SM00859">
    <property type="entry name" value="Semialdhyde_dh"/>
    <property type="match status" value="1"/>
</dbReference>
<keyword evidence="4" id="KW-1185">Reference proteome</keyword>
<evidence type="ECO:0000259" key="2">
    <source>
        <dbReference type="SMART" id="SM00859"/>
    </source>
</evidence>
<dbReference type="InterPro" id="IPR000534">
    <property type="entry name" value="Semialdehyde_DH_NAD-bd"/>
</dbReference>
<evidence type="ECO:0000313" key="4">
    <source>
        <dbReference type="Proteomes" id="UP000002069"/>
    </source>
</evidence>
<gene>
    <name evidence="3" type="primary">usg</name>
    <name evidence="3" type="ordered locus">Ctu_29470</name>
</gene>
<dbReference type="EC" id="1.2.1.11" evidence="3"/>
<dbReference type="SUPFAM" id="SSF51735">
    <property type="entry name" value="NAD(P)-binding Rossmann-fold domains"/>
    <property type="match status" value="1"/>
</dbReference>
<dbReference type="PANTHER" id="PTHR46278">
    <property type="entry name" value="DEHYDROGENASE, PUTATIVE-RELATED"/>
    <property type="match status" value="1"/>
</dbReference>
<dbReference type="Gene3D" id="3.30.360.10">
    <property type="entry name" value="Dihydrodipicolinate Reductase, domain 2"/>
    <property type="match status" value="1"/>
</dbReference>
<comment type="similarity">
    <text evidence="1">Belongs to the aspartate-semialdehyde dehydrogenase family.</text>
</comment>
<reference evidence="4" key="2">
    <citation type="journal article" date="2011" name="J. Bacteriol.">
        <title>Complete genome sequence of Cronobacter turicensis LMG 23827, a food-borne pathogen causing deaths in neonates.</title>
        <authorList>
            <person name="Stephan R."/>
            <person name="Lehner A."/>
            <person name="Tischler P."/>
            <person name="Rattei T."/>
        </authorList>
    </citation>
    <scope>NUCLEOTIDE SEQUENCE [LARGE SCALE GENOMIC DNA]</scope>
    <source>
        <strain evidence="4">DSM 18703 / CCUG 55852 / LMG 23827 / z3032</strain>
    </source>
</reference>